<protein>
    <submittedName>
        <fullName evidence="1">Uncharacterized protein</fullName>
    </submittedName>
</protein>
<dbReference type="Proteomes" id="UP001165082">
    <property type="component" value="Unassembled WGS sequence"/>
</dbReference>
<evidence type="ECO:0000313" key="1">
    <source>
        <dbReference type="EMBL" id="GMH51611.1"/>
    </source>
</evidence>
<gene>
    <name evidence="1" type="ORF">TrRE_jg13326</name>
</gene>
<name>A0A9W6ZGA6_9STRA</name>
<keyword evidence="2" id="KW-1185">Reference proteome</keyword>
<dbReference type="EMBL" id="BRXZ01004576">
    <property type="protein sequence ID" value="GMH51611.1"/>
    <property type="molecule type" value="Genomic_DNA"/>
</dbReference>
<sequence>MVKGLQEVKDFKKAMPQFFKSRNVTNGDYYVVVQGLEAYQQANPFINCPSLECTYWCCPLGPVQMCLCLLNPCTYCLYAKVRVKKKAFNEDIWSLMEKYNIKAEIREETSAAGEPFAIFYCDPL</sequence>
<dbReference type="AlphaFoldDB" id="A0A9W6ZGA6"/>
<evidence type="ECO:0000313" key="2">
    <source>
        <dbReference type="Proteomes" id="UP001165082"/>
    </source>
</evidence>
<reference evidence="1" key="1">
    <citation type="submission" date="2022-07" db="EMBL/GenBank/DDBJ databases">
        <title>Genome analysis of Parmales, a sister group of diatoms, reveals the evolutionary specialization of diatoms from phago-mixotrophs to photoautotrophs.</title>
        <authorList>
            <person name="Ban H."/>
            <person name="Sato S."/>
            <person name="Yoshikawa S."/>
            <person name="Kazumasa Y."/>
            <person name="Nakamura Y."/>
            <person name="Ichinomiya M."/>
            <person name="Saitoh K."/>
            <person name="Sato N."/>
            <person name="Blanc-Mathieu R."/>
            <person name="Endo H."/>
            <person name="Kuwata A."/>
            <person name="Ogata H."/>
        </authorList>
    </citation>
    <scope>NUCLEOTIDE SEQUENCE</scope>
</reference>
<organism evidence="1 2">
    <name type="scientific">Triparma retinervis</name>
    <dbReference type="NCBI Taxonomy" id="2557542"/>
    <lineage>
        <taxon>Eukaryota</taxon>
        <taxon>Sar</taxon>
        <taxon>Stramenopiles</taxon>
        <taxon>Ochrophyta</taxon>
        <taxon>Bolidophyceae</taxon>
        <taxon>Parmales</taxon>
        <taxon>Triparmaceae</taxon>
        <taxon>Triparma</taxon>
    </lineage>
</organism>
<comment type="caution">
    <text evidence="1">The sequence shown here is derived from an EMBL/GenBank/DDBJ whole genome shotgun (WGS) entry which is preliminary data.</text>
</comment>
<proteinExistence type="predicted"/>
<accession>A0A9W6ZGA6</accession>